<gene>
    <name evidence="2" type="ORF">Gxy13693_010_074</name>
</gene>
<protein>
    <submittedName>
        <fullName evidence="2">Uncharacterized protein</fullName>
    </submittedName>
</protein>
<dbReference type="AlphaFoldDB" id="A0A0D6Q5F3"/>
<comment type="caution">
    <text evidence="2">The sequence shown here is derived from an EMBL/GenBank/DDBJ whole genome shotgun (WGS) entry which is preliminary data.</text>
</comment>
<evidence type="ECO:0000256" key="1">
    <source>
        <dbReference type="SAM" id="MobiDB-lite"/>
    </source>
</evidence>
<dbReference type="EMBL" id="BANJ01000010">
    <property type="protein sequence ID" value="GAN98757.1"/>
    <property type="molecule type" value="Genomic_DNA"/>
</dbReference>
<proteinExistence type="predicted"/>
<evidence type="ECO:0000313" key="2">
    <source>
        <dbReference type="EMBL" id="GAN98757.1"/>
    </source>
</evidence>
<feature type="region of interest" description="Disordered" evidence="1">
    <location>
        <begin position="173"/>
        <end position="197"/>
    </location>
</feature>
<accession>A0A0D6Q5F3</accession>
<evidence type="ECO:0000313" key="3">
    <source>
        <dbReference type="Proteomes" id="UP000032683"/>
    </source>
</evidence>
<dbReference type="Proteomes" id="UP000032683">
    <property type="component" value="Unassembled WGS sequence"/>
</dbReference>
<organism evidence="2 3">
    <name type="scientific">Komagataeibacter xylinus NBRC 13693</name>
    <dbReference type="NCBI Taxonomy" id="1234668"/>
    <lineage>
        <taxon>Bacteria</taxon>
        <taxon>Pseudomonadati</taxon>
        <taxon>Pseudomonadota</taxon>
        <taxon>Alphaproteobacteria</taxon>
        <taxon>Acetobacterales</taxon>
        <taxon>Acetobacteraceae</taxon>
        <taxon>Komagataeibacter</taxon>
    </lineage>
</organism>
<reference evidence="2 3" key="1">
    <citation type="submission" date="2012-11" db="EMBL/GenBank/DDBJ databases">
        <title>Whole genome sequence of Gluconacetobacter xylinus NBRC 13693.</title>
        <authorList>
            <person name="Azuma Y."/>
            <person name="Higashiura N."/>
            <person name="Hirakawa H."/>
            <person name="Matsushita K."/>
        </authorList>
    </citation>
    <scope>NUCLEOTIDE SEQUENCE [LARGE SCALE GENOMIC DNA]</scope>
    <source>
        <strain evidence="2 3">NBRC 13693</strain>
    </source>
</reference>
<dbReference type="RefSeq" id="WP_148371072.1">
    <property type="nucleotide sequence ID" value="NZ_BANJ01000010.1"/>
</dbReference>
<name>A0A0D6Q5F3_KOMXY</name>
<sequence length="295" mass="32224">MSTNRPSRGKVKRKFGGTVLNSSPLNTVTPGSGPHDEWAYLSSRYPAGIMRGSLPQQSDATQRFTAEWWFLANFEPFDRAKGGPYFGFDKDSVGFGQAPFAPVPLRASTILNAEFADVMDNAILDGLAARHPGEWMHITNPPVSFQNTPQTEEAIRQDISRRLEVLERQIQSLPTQPEDADRHGIGGNHPPSDIDTPSPRLLLKADKAEALALISECRSDIADGAPAREVSKVWEKLKPYLTALGILAVGLLEEALKTAVDQIVSDLIQHLPNIIQAYENGATISQLIQTLVGHG</sequence>